<gene>
    <name evidence="8" type="primary">fliD</name>
    <name evidence="8" type="ORF">PBV87_12530</name>
</gene>
<dbReference type="GO" id="GO:0005576">
    <property type="term" value="C:extracellular region"/>
    <property type="evidence" value="ECO:0007669"/>
    <property type="project" value="UniProtKB-SubCell"/>
</dbReference>
<organism evidence="8 9">
    <name type="scientific">Holtiella tumoricola</name>
    <dbReference type="NCBI Taxonomy" id="3018743"/>
    <lineage>
        <taxon>Bacteria</taxon>
        <taxon>Bacillati</taxon>
        <taxon>Bacillota</taxon>
        <taxon>Clostridia</taxon>
        <taxon>Lachnospirales</taxon>
        <taxon>Cellulosilyticaceae</taxon>
        <taxon>Holtiella</taxon>
    </lineage>
</organism>
<dbReference type="GO" id="GO:0009424">
    <property type="term" value="C:bacterial-type flagellum hook"/>
    <property type="evidence" value="ECO:0007669"/>
    <property type="project" value="UniProtKB-UniRule"/>
</dbReference>
<evidence type="ECO:0000256" key="1">
    <source>
        <dbReference type="ARBA" id="ARBA00009764"/>
    </source>
</evidence>
<comment type="caution">
    <text evidence="8">The sequence shown here is derived from an EMBL/GenBank/DDBJ whole genome shotgun (WGS) entry which is preliminary data.</text>
</comment>
<dbReference type="Proteomes" id="UP001169242">
    <property type="component" value="Unassembled WGS sequence"/>
</dbReference>
<dbReference type="Pfam" id="PF07195">
    <property type="entry name" value="FliD_C"/>
    <property type="match status" value="1"/>
</dbReference>
<evidence type="ECO:0000256" key="3">
    <source>
        <dbReference type="ARBA" id="ARBA00023054"/>
    </source>
</evidence>
<keyword evidence="3 5" id="KW-0175">Coiled coil</keyword>
<dbReference type="EMBL" id="JAQIFT010000046">
    <property type="protein sequence ID" value="MDA3732313.1"/>
    <property type="molecule type" value="Genomic_DNA"/>
</dbReference>
<name>A0AA42DPD2_9FIRM</name>
<keyword evidence="4 5" id="KW-0975">Bacterial flagellum</keyword>
<dbReference type="GO" id="GO:0007155">
    <property type="term" value="P:cell adhesion"/>
    <property type="evidence" value="ECO:0007669"/>
    <property type="project" value="InterPro"/>
</dbReference>
<dbReference type="RefSeq" id="WP_271012500.1">
    <property type="nucleotide sequence ID" value="NZ_JAQIFT010000046.1"/>
</dbReference>
<reference evidence="8" key="1">
    <citation type="journal article" date="2023" name="Int. J. Syst. Evol. Microbiol.">
        <title>&lt;i&gt;Holtiella tumoricola&lt;/i&gt; gen. nov. sp. nov., isolated from a human clinical sample.</title>
        <authorList>
            <person name="Allen-Vercoe E."/>
            <person name="Daigneault M.C."/>
            <person name="Vancuren S.J."/>
            <person name="Cochrane K."/>
            <person name="O'Neal L.L."/>
            <person name="Sankaranarayanan K."/>
            <person name="Lawson P.A."/>
        </authorList>
    </citation>
    <scope>NUCLEOTIDE SEQUENCE</scope>
    <source>
        <strain evidence="8">CC70A</strain>
    </source>
</reference>
<keyword evidence="8" id="KW-0966">Cell projection</keyword>
<feature type="domain" description="Flagellar hook-associated protein 2 N-terminal" evidence="6">
    <location>
        <begin position="13"/>
        <end position="109"/>
    </location>
</feature>
<comment type="subunit">
    <text evidence="2 5">Homopentamer.</text>
</comment>
<keyword evidence="8" id="KW-0282">Flagellum</keyword>
<dbReference type="PANTHER" id="PTHR30288">
    <property type="entry name" value="FLAGELLAR CAP/ASSEMBLY PROTEIN FLID"/>
    <property type="match status" value="1"/>
</dbReference>
<evidence type="ECO:0000259" key="6">
    <source>
        <dbReference type="Pfam" id="PF02465"/>
    </source>
</evidence>
<proteinExistence type="inferred from homology"/>
<accession>A0AA42DPD2</accession>
<comment type="subcellular location">
    <subcellularLocation>
        <location evidence="5">Secreted</location>
    </subcellularLocation>
    <subcellularLocation>
        <location evidence="5">Bacterial flagellum</location>
    </subcellularLocation>
</comment>
<protein>
    <recommendedName>
        <fullName evidence="5">Flagellar hook-associated protein 2</fullName>
        <shortName evidence="5">HAP2</shortName>
    </recommendedName>
    <alternativeName>
        <fullName evidence="5">Flagellar cap protein</fullName>
    </alternativeName>
</protein>
<dbReference type="InterPro" id="IPR040026">
    <property type="entry name" value="FliD"/>
</dbReference>
<dbReference type="AlphaFoldDB" id="A0AA42DPD2"/>
<dbReference type="Pfam" id="PF02465">
    <property type="entry name" value="FliD_N"/>
    <property type="match status" value="1"/>
</dbReference>
<feature type="domain" description="Flagellar hook-associated protein 2 C-terminal" evidence="7">
    <location>
        <begin position="296"/>
        <end position="588"/>
    </location>
</feature>
<evidence type="ECO:0000256" key="5">
    <source>
        <dbReference type="RuleBase" id="RU362066"/>
    </source>
</evidence>
<keyword evidence="5" id="KW-0964">Secreted</keyword>
<keyword evidence="9" id="KW-1185">Reference proteome</keyword>
<evidence type="ECO:0000256" key="4">
    <source>
        <dbReference type="ARBA" id="ARBA00023143"/>
    </source>
</evidence>
<comment type="similarity">
    <text evidence="1 5">Belongs to the FliD family.</text>
</comment>
<dbReference type="GO" id="GO:0009421">
    <property type="term" value="C:bacterial-type flagellum filament cap"/>
    <property type="evidence" value="ECO:0007669"/>
    <property type="project" value="InterPro"/>
</dbReference>
<evidence type="ECO:0000313" key="9">
    <source>
        <dbReference type="Proteomes" id="UP001169242"/>
    </source>
</evidence>
<evidence type="ECO:0000256" key="2">
    <source>
        <dbReference type="ARBA" id="ARBA00011255"/>
    </source>
</evidence>
<dbReference type="InterPro" id="IPR003481">
    <property type="entry name" value="FliD_N"/>
</dbReference>
<comment type="function">
    <text evidence="5">Required for morphogenesis and for the elongation of the flagellar filament by facilitating polymerization of the flagellin monomers at the tip of growing filament. Forms a capping structure, which prevents flagellin subunits (transported through the central channel of the flagellum) from leaking out without polymerization at the distal end.</text>
</comment>
<dbReference type="GO" id="GO:0071973">
    <property type="term" value="P:bacterial-type flagellum-dependent cell motility"/>
    <property type="evidence" value="ECO:0007669"/>
    <property type="project" value="TreeGrafter"/>
</dbReference>
<evidence type="ECO:0000313" key="8">
    <source>
        <dbReference type="EMBL" id="MDA3732313.1"/>
    </source>
</evidence>
<dbReference type="InterPro" id="IPR010809">
    <property type="entry name" value="FliD_C"/>
</dbReference>
<dbReference type="PANTHER" id="PTHR30288:SF0">
    <property type="entry name" value="FLAGELLAR HOOK-ASSOCIATED PROTEIN 2"/>
    <property type="match status" value="1"/>
</dbReference>
<keyword evidence="8" id="KW-0969">Cilium</keyword>
<feature type="coiled-coil region" evidence="5">
    <location>
        <begin position="544"/>
        <end position="571"/>
    </location>
</feature>
<sequence>MRTTSIKFTGMASGLDTESIVKSMIAPYQMKVDSKWQQQTLMEMQKNAWRDMNKQIFDFHDKYISKMRLESTFNKKNISLSNPSIITIDKNATLPVGTHTIDRIDQLAEGARITSKAISDIDTTKKLSEQDGYKDLVGKKITINGKEIEITEEHTISSLAKEMQQVDPNINVNFDTNTKAFFISSKKTGESHSIALGGDKDVWNKLGILDASTTALKIDTTKDTTLTIKGKAISISAGETHENIITQLEAALNDGVIDDKDKSKVIYRDGKFIVGAKQKDISIIGDGIQKENISIGKNAILSYNGVEINSEANNISVNGANFIINTITKDPITLVATQDTDAIVDFMKEFVTEYNKLIEDIHNKLDAASSKSYKPLTSEQKKEMSEYEIEAWDKKIKDGIFRKDPDLKYVVDSMREVLSGVVEGGTFSSLSEIGISTGDWKEKGKLHFDEDKFRKALAKDTDGVIQLIAGSGDPKSVFEKDLANGVISSTKSWEELKKSELENDKALVAKYENRTKSIGDRLYDSINNVSRSTTLRSAYSFYNDKALDKKITVAKDDVKKLEERMYRMEDMYYKRFMAMEKMMQKLNSQSSWLTSQMG</sequence>
<evidence type="ECO:0000259" key="7">
    <source>
        <dbReference type="Pfam" id="PF07195"/>
    </source>
</evidence>